<dbReference type="AlphaFoldDB" id="A0A8J3IH59"/>
<organism evidence="6 7">
    <name type="scientific">Reticulibacter mediterranei</name>
    <dbReference type="NCBI Taxonomy" id="2778369"/>
    <lineage>
        <taxon>Bacteria</taxon>
        <taxon>Bacillati</taxon>
        <taxon>Chloroflexota</taxon>
        <taxon>Ktedonobacteria</taxon>
        <taxon>Ktedonobacterales</taxon>
        <taxon>Reticulibacteraceae</taxon>
        <taxon>Reticulibacter</taxon>
    </lineage>
</organism>
<comment type="subcellular location">
    <subcellularLocation>
        <location evidence="1">Membrane</location>
        <topology evidence="1">Multi-pass membrane protein</topology>
    </subcellularLocation>
</comment>
<dbReference type="Proteomes" id="UP000597444">
    <property type="component" value="Unassembled WGS sequence"/>
</dbReference>
<evidence type="ECO:0000256" key="1">
    <source>
        <dbReference type="ARBA" id="ARBA00004141"/>
    </source>
</evidence>
<gene>
    <name evidence="6" type="ORF">KSF_012520</name>
</gene>
<comment type="caution">
    <text evidence="6">The sequence shown here is derived from an EMBL/GenBank/DDBJ whole genome shotgun (WGS) entry which is preliminary data.</text>
</comment>
<evidence type="ECO:0008006" key="8">
    <source>
        <dbReference type="Google" id="ProtNLM"/>
    </source>
</evidence>
<evidence type="ECO:0000256" key="3">
    <source>
        <dbReference type="ARBA" id="ARBA00022989"/>
    </source>
</evidence>
<accession>A0A8J3IH59</accession>
<dbReference type="GO" id="GO:0016020">
    <property type="term" value="C:membrane"/>
    <property type="evidence" value="ECO:0007669"/>
    <property type="project" value="UniProtKB-SubCell"/>
</dbReference>
<feature type="transmembrane region" description="Helical" evidence="5">
    <location>
        <begin position="108"/>
        <end position="129"/>
    </location>
</feature>
<feature type="transmembrane region" description="Helical" evidence="5">
    <location>
        <begin position="78"/>
        <end position="96"/>
    </location>
</feature>
<reference evidence="6" key="1">
    <citation type="submission" date="2020-10" db="EMBL/GenBank/DDBJ databases">
        <title>Taxonomic study of unclassified bacteria belonging to the class Ktedonobacteria.</title>
        <authorList>
            <person name="Yabe S."/>
            <person name="Wang C.M."/>
            <person name="Zheng Y."/>
            <person name="Sakai Y."/>
            <person name="Cavaletti L."/>
            <person name="Monciardini P."/>
            <person name="Donadio S."/>
        </authorList>
    </citation>
    <scope>NUCLEOTIDE SEQUENCE</scope>
    <source>
        <strain evidence="6">ID150040</strain>
    </source>
</reference>
<keyword evidence="7" id="KW-1185">Reference proteome</keyword>
<sequence length="188" mass="21561">MNWNNEPRQDFATQREYSGYTGNYEQSSQVFEQQQSQQQQQEAYRPEFQSAQMNGQVPGYPPLFASAQPMDGARLGAALSYGLGWLSGLLFFLFAGENRYIRFHALQSIAFFGAINLLDMIVPLLWVGMRGLHAPWLFLLSFFFLMVVNLIGFVGWLVGIIQAGRGTYYKLPFVGEYVTRRMNWNTIK</sequence>
<dbReference type="InterPro" id="IPR019109">
    <property type="entry name" value="MamF_MmsF"/>
</dbReference>
<evidence type="ECO:0000256" key="2">
    <source>
        <dbReference type="ARBA" id="ARBA00022692"/>
    </source>
</evidence>
<feature type="transmembrane region" description="Helical" evidence="5">
    <location>
        <begin position="135"/>
        <end position="161"/>
    </location>
</feature>
<evidence type="ECO:0000313" key="6">
    <source>
        <dbReference type="EMBL" id="GHO91204.1"/>
    </source>
</evidence>
<dbReference type="Pfam" id="PF09685">
    <property type="entry name" value="MamF_MmsF"/>
    <property type="match status" value="1"/>
</dbReference>
<keyword evidence="3 5" id="KW-1133">Transmembrane helix</keyword>
<name>A0A8J3IH59_9CHLR</name>
<dbReference type="PANTHER" id="PTHR36460">
    <property type="entry name" value="UPF0132 DOMAIN PROTEIN (AFU_ORTHOLOGUE AFUA_3G10255)"/>
    <property type="match status" value="1"/>
</dbReference>
<dbReference type="EMBL" id="BNJK01000001">
    <property type="protein sequence ID" value="GHO91204.1"/>
    <property type="molecule type" value="Genomic_DNA"/>
</dbReference>
<protein>
    <recommendedName>
        <fullName evidence="8">DUF4870 domain-containing protein</fullName>
    </recommendedName>
</protein>
<dbReference type="RefSeq" id="WP_220202117.1">
    <property type="nucleotide sequence ID" value="NZ_BNJK01000001.1"/>
</dbReference>
<evidence type="ECO:0000313" key="7">
    <source>
        <dbReference type="Proteomes" id="UP000597444"/>
    </source>
</evidence>
<keyword evidence="4 5" id="KW-0472">Membrane</keyword>
<evidence type="ECO:0000256" key="4">
    <source>
        <dbReference type="ARBA" id="ARBA00023136"/>
    </source>
</evidence>
<dbReference type="PANTHER" id="PTHR36460:SF1">
    <property type="entry name" value="UPF0132 DOMAIN PROTEIN (AFU_ORTHOLOGUE AFUA_3G10255)"/>
    <property type="match status" value="1"/>
</dbReference>
<evidence type="ECO:0000256" key="5">
    <source>
        <dbReference type="SAM" id="Phobius"/>
    </source>
</evidence>
<keyword evidence="2 5" id="KW-0812">Transmembrane</keyword>
<proteinExistence type="predicted"/>